<comment type="caution">
    <text evidence="1">The sequence shown here is derived from an EMBL/GenBank/DDBJ whole genome shotgun (WGS) entry which is preliminary data.</text>
</comment>
<organism evidence="1 2">
    <name type="scientific">Catharanthus roseus</name>
    <name type="common">Madagascar periwinkle</name>
    <name type="synonym">Vinca rosea</name>
    <dbReference type="NCBI Taxonomy" id="4058"/>
    <lineage>
        <taxon>Eukaryota</taxon>
        <taxon>Viridiplantae</taxon>
        <taxon>Streptophyta</taxon>
        <taxon>Embryophyta</taxon>
        <taxon>Tracheophyta</taxon>
        <taxon>Spermatophyta</taxon>
        <taxon>Magnoliopsida</taxon>
        <taxon>eudicotyledons</taxon>
        <taxon>Gunneridae</taxon>
        <taxon>Pentapetalae</taxon>
        <taxon>asterids</taxon>
        <taxon>lamiids</taxon>
        <taxon>Gentianales</taxon>
        <taxon>Apocynaceae</taxon>
        <taxon>Rauvolfioideae</taxon>
        <taxon>Vinceae</taxon>
        <taxon>Catharanthinae</taxon>
        <taxon>Catharanthus</taxon>
    </lineage>
</organism>
<keyword evidence="2" id="KW-1185">Reference proteome</keyword>
<dbReference type="EMBL" id="CM044708">
    <property type="protein sequence ID" value="KAI5648575.1"/>
    <property type="molecule type" value="Genomic_DNA"/>
</dbReference>
<gene>
    <name evidence="1" type="ORF">M9H77_34580</name>
</gene>
<sequence length="286" mass="32213">MVHGSKKKKAHPETSTPTSAFIFLRMSASPATTSIFLAILALFPQLSYSSPATISTPSSLSYAERTSMRPAPLSLAHPPVPPVKGIWLIKCHFFWNICIAPTSNRLVQSRLLKSSRNTLLKLMQGTFKYISLYSLTKYVLLQKRYRWDPLHERVIWDIWEKRTSLRYKDLMYEVRTDDSDAFKKKREATQRNCLQGHSGKGPTSIPTGLVGENGRDIYTIRVVCSTALAKGTMAKYQELKANATRLHIETGSPMPTYKQLMFKDTSGSNKGHVYNFGSQSSAITIE</sequence>
<evidence type="ECO:0000313" key="2">
    <source>
        <dbReference type="Proteomes" id="UP001060085"/>
    </source>
</evidence>
<name>A0ACB9ZLU6_CATRO</name>
<dbReference type="Proteomes" id="UP001060085">
    <property type="component" value="Linkage Group LG08"/>
</dbReference>
<reference evidence="2" key="1">
    <citation type="journal article" date="2023" name="Nat. Plants">
        <title>Single-cell RNA sequencing provides a high-resolution roadmap for understanding the multicellular compartmentation of specialized metabolism.</title>
        <authorList>
            <person name="Sun S."/>
            <person name="Shen X."/>
            <person name="Li Y."/>
            <person name="Li Y."/>
            <person name="Wang S."/>
            <person name="Li R."/>
            <person name="Zhang H."/>
            <person name="Shen G."/>
            <person name="Guo B."/>
            <person name="Wei J."/>
            <person name="Xu J."/>
            <person name="St-Pierre B."/>
            <person name="Chen S."/>
            <person name="Sun C."/>
        </authorList>
    </citation>
    <scope>NUCLEOTIDE SEQUENCE [LARGE SCALE GENOMIC DNA]</scope>
</reference>
<accession>A0ACB9ZLU6</accession>
<protein>
    <submittedName>
        <fullName evidence="1">Uncharacterized protein</fullName>
    </submittedName>
</protein>
<proteinExistence type="predicted"/>
<evidence type="ECO:0000313" key="1">
    <source>
        <dbReference type="EMBL" id="KAI5648575.1"/>
    </source>
</evidence>